<protein>
    <submittedName>
        <fullName evidence="2">Uncharacterized protein</fullName>
    </submittedName>
</protein>
<feature type="compositionally biased region" description="Low complexity" evidence="1">
    <location>
        <begin position="198"/>
        <end position="242"/>
    </location>
</feature>
<name>A0AA38NXD2_9AGAR</name>
<dbReference type="AlphaFoldDB" id="A0AA38NXD2"/>
<feature type="compositionally biased region" description="Pro residues" evidence="1">
    <location>
        <begin position="187"/>
        <end position="197"/>
    </location>
</feature>
<evidence type="ECO:0000313" key="2">
    <source>
        <dbReference type="EMBL" id="KAJ3832376.1"/>
    </source>
</evidence>
<evidence type="ECO:0000313" key="3">
    <source>
        <dbReference type="Proteomes" id="UP001163846"/>
    </source>
</evidence>
<feature type="compositionally biased region" description="Low complexity" evidence="1">
    <location>
        <begin position="253"/>
        <end position="263"/>
    </location>
</feature>
<gene>
    <name evidence="2" type="ORF">F5878DRAFT_646824</name>
</gene>
<proteinExistence type="predicted"/>
<accession>A0AA38NXD2</accession>
<feature type="region of interest" description="Disordered" evidence="1">
    <location>
        <begin position="183"/>
        <end position="271"/>
    </location>
</feature>
<keyword evidence="3" id="KW-1185">Reference proteome</keyword>
<dbReference type="Proteomes" id="UP001163846">
    <property type="component" value="Unassembled WGS sequence"/>
</dbReference>
<reference evidence="2" key="1">
    <citation type="submission" date="2022-08" db="EMBL/GenBank/DDBJ databases">
        <authorList>
            <consortium name="DOE Joint Genome Institute"/>
            <person name="Min B."/>
            <person name="Riley R."/>
            <person name="Sierra-Patev S."/>
            <person name="Naranjo-Ortiz M."/>
            <person name="Looney B."/>
            <person name="Konkel Z."/>
            <person name="Slot J.C."/>
            <person name="Sakamoto Y."/>
            <person name="Steenwyk J.L."/>
            <person name="Rokas A."/>
            <person name="Carro J."/>
            <person name="Camarero S."/>
            <person name="Ferreira P."/>
            <person name="Molpeceres G."/>
            <person name="Ruiz-Duenas F.J."/>
            <person name="Serrano A."/>
            <person name="Henrissat B."/>
            <person name="Drula E."/>
            <person name="Hughes K.W."/>
            <person name="Mata J.L."/>
            <person name="Ishikawa N.K."/>
            <person name="Vargas-Isla R."/>
            <person name="Ushijima S."/>
            <person name="Smith C.A."/>
            <person name="Ahrendt S."/>
            <person name="Andreopoulos W."/>
            <person name="He G."/>
            <person name="Labutti K."/>
            <person name="Lipzen A."/>
            <person name="Ng V."/>
            <person name="Sandor L."/>
            <person name="Barry K."/>
            <person name="Martinez A.T."/>
            <person name="Xiao Y."/>
            <person name="Gibbons J.G."/>
            <person name="Terashima K."/>
            <person name="Hibbett D.S."/>
            <person name="Grigoriev I.V."/>
        </authorList>
    </citation>
    <scope>NUCLEOTIDE SEQUENCE</scope>
    <source>
        <strain evidence="2">TFB9207</strain>
    </source>
</reference>
<sequence length="295" mass="30322">MSMQQRFVFLSPTGGNLHTTMQWRRSGGNGPHLPISIQANTNSQARIILDNLQPFVAQNANASSAQFASAILHSNELSTTEAALIQDEGLGQGTRIWWHARYATHAGIYQSTREAFQSVDNLRAAFRRAFGFGSFREALYSAISFDANPAGLLYDYNPTFQPADAATIRASVYPHGILSTTLHTPAPTAPAPAPPAPSTAAPPAASTAAPSNAAPPAASTASTAAPPSTVAAAGATVATNNPGPTPSAALNMPSSPSAAVSASNTPQSSPAPTLILNRLAAASASQRAADAVKNL</sequence>
<dbReference type="EMBL" id="MU806979">
    <property type="protein sequence ID" value="KAJ3832376.1"/>
    <property type="molecule type" value="Genomic_DNA"/>
</dbReference>
<evidence type="ECO:0000256" key="1">
    <source>
        <dbReference type="SAM" id="MobiDB-lite"/>
    </source>
</evidence>
<comment type="caution">
    <text evidence="2">The sequence shown here is derived from an EMBL/GenBank/DDBJ whole genome shotgun (WGS) entry which is preliminary data.</text>
</comment>
<organism evidence="2 3">
    <name type="scientific">Lentinula raphanica</name>
    <dbReference type="NCBI Taxonomy" id="153919"/>
    <lineage>
        <taxon>Eukaryota</taxon>
        <taxon>Fungi</taxon>
        <taxon>Dikarya</taxon>
        <taxon>Basidiomycota</taxon>
        <taxon>Agaricomycotina</taxon>
        <taxon>Agaricomycetes</taxon>
        <taxon>Agaricomycetidae</taxon>
        <taxon>Agaricales</taxon>
        <taxon>Marasmiineae</taxon>
        <taxon>Omphalotaceae</taxon>
        <taxon>Lentinula</taxon>
    </lineage>
</organism>